<feature type="transmembrane region" description="Helical" evidence="1">
    <location>
        <begin position="34"/>
        <end position="51"/>
    </location>
</feature>
<dbReference type="STRING" id="172043.RM53_05860"/>
<keyword evidence="1" id="KW-0472">Membrane</keyword>
<evidence type="ECO:0000256" key="1">
    <source>
        <dbReference type="SAM" id="Phobius"/>
    </source>
</evidence>
<proteinExistence type="predicted"/>
<comment type="caution">
    <text evidence="2">The sequence shown here is derived from an EMBL/GenBank/DDBJ whole genome shotgun (WGS) entry which is preliminary data.</text>
</comment>
<keyword evidence="1" id="KW-0812">Transmembrane</keyword>
<organism evidence="2 3">
    <name type="scientific">Brevundimonas nasdae</name>
    <dbReference type="NCBI Taxonomy" id="172043"/>
    <lineage>
        <taxon>Bacteria</taxon>
        <taxon>Pseudomonadati</taxon>
        <taxon>Pseudomonadota</taxon>
        <taxon>Alphaproteobacteria</taxon>
        <taxon>Caulobacterales</taxon>
        <taxon>Caulobacteraceae</taxon>
        <taxon>Brevundimonas</taxon>
    </lineage>
</organism>
<dbReference type="EMBL" id="JWSY01000008">
    <property type="protein sequence ID" value="KIC59258.1"/>
    <property type="molecule type" value="Genomic_DNA"/>
</dbReference>
<evidence type="ECO:0000313" key="2">
    <source>
        <dbReference type="EMBL" id="KIC59258.1"/>
    </source>
</evidence>
<reference evidence="2 3" key="1">
    <citation type="submission" date="2014-12" db="EMBL/GenBank/DDBJ databases">
        <title>Genome sequencing of Brevundimonas nasdae TPW30.</title>
        <authorList>
            <person name="Tan P.W."/>
            <person name="Chan K.-G."/>
        </authorList>
    </citation>
    <scope>NUCLEOTIDE SEQUENCE [LARGE SCALE GENOMIC DNA]</scope>
    <source>
        <strain evidence="2 3">TPW30</strain>
    </source>
</reference>
<accession>A0A0B4DYD8</accession>
<protein>
    <submittedName>
        <fullName evidence="2">Membrane protein</fullName>
    </submittedName>
</protein>
<dbReference type="Proteomes" id="UP000031166">
    <property type="component" value="Unassembled WGS sequence"/>
</dbReference>
<evidence type="ECO:0000313" key="3">
    <source>
        <dbReference type="Proteomes" id="UP000031166"/>
    </source>
</evidence>
<dbReference type="AlphaFoldDB" id="A0A0B4DYD8"/>
<sequence length="125" mass="13192">MNRLEPNALLAVSTGVALILLIMTASLFGEPGNTVKYVISTVICAAAFVLLNERMARAMKRPVAQPLIHVSAPGTAVWSGLFPLVVIAMACAPVFFAGHDYGLLVIIASVIFGLTVDSAIRARRA</sequence>
<feature type="transmembrane region" description="Helical" evidence="1">
    <location>
        <begin position="72"/>
        <end position="95"/>
    </location>
</feature>
<keyword evidence="1" id="KW-1133">Transmembrane helix</keyword>
<name>A0A0B4DYD8_9CAUL</name>
<gene>
    <name evidence="2" type="ORF">RM53_05860</name>
</gene>
<dbReference type="RefSeq" id="WP_039245149.1">
    <property type="nucleotide sequence ID" value="NZ_JWSY01000008.1"/>
</dbReference>
<feature type="transmembrane region" description="Helical" evidence="1">
    <location>
        <begin position="101"/>
        <end position="120"/>
    </location>
</feature>
<feature type="transmembrane region" description="Helical" evidence="1">
    <location>
        <begin position="7"/>
        <end position="28"/>
    </location>
</feature>